<evidence type="ECO:0000313" key="1">
    <source>
        <dbReference type="EMBL" id="MBS9337527.1"/>
    </source>
</evidence>
<gene>
    <name evidence="1" type="ORF">G6R30_03515</name>
</gene>
<dbReference type="RefSeq" id="WP_213821498.1">
    <property type="nucleotide sequence ID" value="NZ_JAAMFL010000005.1"/>
</dbReference>
<name>A0ABS5R030_9LACO</name>
<proteinExistence type="predicted"/>
<sequence>MSDEKKVVFKTPQLILSKSKDNGEIQYFRNNERLKNGDSEDFVEKDFNQVISSETKMFINQKIDNIVVLFGAGASVTDNNWDEDKNGVAKTGVTVAKIAEKVLEKLHDGNYDLKGVELKVYPLDEIANISKYNDNVFETDEAGNVVLGPNFNLEDFLSNLFSFEKFVEISEKEVFENTINAIQDIIVKATSYDYDDKIFKHVKLLNILSKFAKSDSKMNIITTNYDTLIEDAAESMKWTVFDGFSFSRSPQFDSDMFNWSLVKDVPNVKTHENIFKKNVINLLKIHGSLTWERSEKDEHIIRKPKEVVRKPIMVFPSSDKYAQSYQEPYFDLFNKFQNMLQKRNTLLLTIGFSFADNHIARMVLNAIKSNDSLTTLITNFNIDSNIKNWKELEQAMNNYYNVAFLQSTLNGELTDYLGGETVDN</sequence>
<dbReference type="Proteomes" id="UP001519503">
    <property type="component" value="Unassembled WGS sequence"/>
</dbReference>
<organism evidence="1 2">
    <name type="scientific">Fructobacillus parabroussonetiae</name>
    <dbReference type="NCBI Taxonomy" id="2713174"/>
    <lineage>
        <taxon>Bacteria</taxon>
        <taxon>Bacillati</taxon>
        <taxon>Bacillota</taxon>
        <taxon>Bacilli</taxon>
        <taxon>Lactobacillales</taxon>
        <taxon>Lactobacillaceae</taxon>
        <taxon>Fructobacillus</taxon>
    </lineage>
</organism>
<evidence type="ECO:0000313" key="2">
    <source>
        <dbReference type="Proteomes" id="UP001519503"/>
    </source>
</evidence>
<dbReference type="Pfam" id="PF13289">
    <property type="entry name" value="SIR2_2"/>
    <property type="match status" value="1"/>
</dbReference>
<protein>
    <submittedName>
        <fullName evidence="1">SIR2 family protein</fullName>
    </submittedName>
</protein>
<keyword evidence="2" id="KW-1185">Reference proteome</keyword>
<reference evidence="1 2" key="1">
    <citation type="submission" date="2020-02" db="EMBL/GenBank/DDBJ databases">
        <title>Fructobacillus sp. isolated from paper mulberry of Taiwan.</title>
        <authorList>
            <person name="Lin S.-T."/>
        </authorList>
    </citation>
    <scope>NUCLEOTIDE SEQUENCE [LARGE SCALE GENOMIC DNA]</scope>
    <source>
        <strain evidence="1 2">S1-1</strain>
    </source>
</reference>
<dbReference type="EMBL" id="JAAMFL010000005">
    <property type="protein sequence ID" value="MBS9337527.1"/>
    <property type="molecule type" value="Genomic_DNA"/>
</dbReference>
<comment type="caution">
    <text evidence="1">The sequence shown here is derived from an EMBL/GenBank/DDBJ whole genome shotgun (WGS) entry which is preliminary data.</text>
</comment>
<dbReference type="InterPro" id="IPR029035">
    <property type="entry name" value="DHS-like_NAD/FAD-binding_dom"/>
</dbReference>
<accession>A0ABS5R030</accession>
<dbReference type="SUPFAM" id="SSF52467">
    <property type="entry name" value="DHS-like NAD/FAD-binding domain"/>
    <property type="match status" value="1"/>
</dbReference>